<dbReference type="Proteomes" id="UP000836402">
    <property type="component" value="Unassembled WGS sequence"/>
</dbReference>
<evidence type="ECO:0000313" key="2">
    <source>
        <dbReference type="EMBL" id="CAD6898357.1"/>
    </source>
</evidence>
<gene>
    <name evidence="3" type="ORF">A4X03_0g1917</name>
    <name evidence="2" type="ORF">JKIAZH3_G4730</name>
</gene>
<proteinExistence type="predicted"/>
<accession>A0A177UTB9</accession>
<feature type="region of interest" description="Disordered" evidence="1">
    <location>
        <begin position="92"/>
        <end position="165"/>
    </location>
</feature>
<feature type="compositionally biased region" description="Low complexity" evidence="1">
    <location>
        <begin position="154"/>
        <end position="165"/>
    </location>
</feature>
<evidence type="ECO:0000313" key="5">
    <source>
        <dbReference type="Proteomes" id="UP000836402"/>
    </source>
</evidence>
<dbReference type="Proteomes" id="UP000077671">
    <property type="component" value="Unassembled WGS sequence"/>
</dbReference>
<evidence type="ECO:0000256" key="1">
    <source>
        <dbReference type="SAM" id="MobiDB-lite"/>
    </source>
</evidence>
<feature type="compositionally biased region" description="Low complexity" evidence="1">
    <location>
        <begin position="119"/>
        <end position="129"/>
    </location>
</feature>
<reference evidence="3" key="2">
    <citation type="journal article" date="2019" name="IMA Fungus">
        <title>Genome sequencing and comparison of five Tilletia species to identify candidate genes for the detection of regulated species infecting wheat.</title>
        <authorList>
            <person name="Nguyen H.D.T."/>
            <person name="Sultana T."/>
            <person name="Kesanakurti P."/>
            <person name="Hambleton S."/>
        </authorList>
    </citation>
    <scope>NUCLEOTIDE SEQUENCE</scope>
    <source>
        <strain evidence="3">DAOMC 238032</strain>
    </source>
</reference>
<evidence type="ECO:0008006" key="6">
    <source>
        <dbReference type="Google" id="ProtNLM"/>
    </source>
</evidence>
<evidence type="ECO:0000313" key="3">
    <source>
        <dbReference type="EMBL" id="KAE8263122.1"/>
    </source>
</evidence>
<dbReference type="AlphaFoldDB" id="A0A177UTB9"/>
<dbReference type="EMBL" id="CAJHJG010000155">
    <property type="protein sequence ID" value="CAD6898357.1"/>
    <property type="molecule type" value="Genomic_DNA"/>
</dbReference>
<keyword evidence="5" id="KW-1185">Reference proteome</keyword>
<evidence type="ECO:0000313" key="4">
    <source>
        <dbReference type="Proteomes" id="UP000077671"/>
    </source>
</evidence>
<name>A0A177UTB9_9BASI</name>
<reference evidence="3" key="1">
    <citation type="submission" date="2016-04" db="EMBL/GenBank/DDBJ databases">
        <authorList>
            <person name="Nguyen H.D."/>
            <person name="Kesanakurti P."/>
            <person name="Cullis J."/>
            <person name="Levesque C.A."/>
            <person name="Hambleton S."/>
        </authorList>
    </citation>
    <scope>NUCLEOTIDE SEQUENCE</scope>
    <source>
        <strain evidence="3">DAOMC 238032</strain>
    </source>
</reference>
<organism evidence="3 4">
    <name type="scientific">Tilletia caries</name>
    <name type="common">wheat bunt fungus</name>
    <dbReference type="NCBI Taxonomy" id="13290"/>
    <lineage>
        <taxon>Eukaryota</taxon>
        <taxon>Fungi</taxon>
        <taxon>Dikarya</taxon>
        <taxon>Basidiomycota</taxon>
        <taxon>Ustilaginomycotina</taxon>
        <taxon>Exobasidiomycetes</taxon>
        <taxon>Tilletiales</taxon>
        <taxon>Tilletiaceae</taxon>
        <taxon>Tilletia</taxon>
    </lineage>
</organism>
<reference evidence="2" key="3">
    <citation type="submission" date="2020-10" db="EMBL/GenBank/DDBJ databases">
        <authorList>
            <person name="Sedaghatjoo S."/>
        </authorList>
    </citation>
    <scope>NUCLEOTIDE SEQUENCE</scope>
    <source>
        <strain evidence="2">AZH3</strain>
    </source>
</reference>
<feature type="compositionally biased region" description="Basic and acidic residues" evidence="1">
    <location>
        <begin position="92"/>
        <end position="108"/>
    </location>
</feature>
<sequence>MLLESAESPQGWSLSAIHVLEAAILSASEWQSAERSCDDQVLLRARAIGHIRRVAQSSSHHLPFQRVKINTSDDTPEEVALIQNMIEHWTEKNEAQARTPWKDGKEGQTSKSPARLEQAPTAPAASTSSLVRRPSSTMSQEESRVIKKPRLGTSQNSLSSPPSVSATHRFLQTPELFCFLLDHLDFDKLDMVTLSTVSKRMRINVLPRLMRSINLPLDRAFDLQEVLRAYPGLVDHIRFVRVWDPVANQYARNSSVEKVYRNRDAPHVHRDTWNRFGDLLLMVQQRQVMQMPFLDLSIGQINKSLYNQLKRAPQLLERLSALRVVGDFDASRYPGVADAQAAFHNHGEAMSEELSDILHLTLDTQDSVGSSALQVFHFEGLNLHAAARDSVLPALRPRLLKRLALRIRDLSIKIHEAASSDMSTFATLLAVQWPNLRRFQLRLQSNLPSQPETFKSSILAFLNRHSSLVDVDIHIDEDAQMAVPFDWAAFSLPELRSCAFSGLWPSDAAMLTFARQHGSIRDLTVTSGREAGTFASPEIVNSLSTLRRLDGGADPVSAFLRAGAPLNLVQIHSKDSVHYVPRSPLSSITCLNILDVVDEDFDSSHTVLMLERLLRENRFPNLVELAVRYKGGRREKFYDTSAESAQALAAILEALSNQRVTVLRALWVGCDTAQALPSDEVLAKVVKEFPPALRYVSWYLPFSNTTQHFRVLPPSKLFYPPSSSCALVILSPQQRRRLQRLPSSFRPMVAQTTGVWKGLDGEPDDQLIFDHTGDSPRLKYV</sequence>
<comment type="caution">
    <text evidence="3">The sequence shown here is derived from an EMBL/GenBank/DDBJ whole genome shotgun (WGS) entry which is preliminary data.</text>
</comment>
<protein>
    <recommendedName>
        <fullName evidence="6">F-box domain-containing protein</fullName>
    </recommendedName>
</protein>
<dbReference type="EMBL" id="LWDD02000170">
    <property type="protein sequence ID" value="KAE8263122.1"/>
    <property type="molecule type" value="Genomic_DNA"/>
</dbReference>